<dbReference type="Pfam" id="PF18766">
    <property type="entry name" value="SWI2_SNF2"/>
    <property type="match status" value="1"/>
</dbReference>
<dbReference type="GeneID" id="64820424"/>
<evidence type="ECO:0000256" key="3">
    <source>
        <dbReference type="ARBA" id="ARBA00012654"/>
    </source>
</evidence>
<keyword evidence="8" id="KW-0378">Hydrolase</keyword>
<evidence type="ECO:0000256" key="8">
    <source>
        <dbReference type="ARBA" id="ARBA00022801"/>
    </source>
</evidence>
<dbReference type="EC" id="3.1.21.3" evidence="3"/>
<name>A0A8T8K4H0_9EURY</name>
<keyword evidence="10" id="KW-0238">DNA-binding</keyword>
<dbReference type="CDD" id="cd22332">
    <property type="entry name" value="HsdR_N"/>
    <property type="match status" value="1"/>
</dbReference>
<dbReference type="Pfam" id="PF22679">
    <property type="entry name" value="T1R_D3-like"/>
    <property type="match status" value="1"/>
</dbReference>
<dbReference type="GO" id="GO:0005524">
    <property type="term" value="F:ATP binding"/>
    <property type="evidence" value="ECO:0007669"/>
    <property type="project" value="UniProtKB-KW"/>
</dbReference>
<evidence type="ECO:0000259" key="11">
    <source>
        <dbReference type="PROSITE" id="PS51192"/>
    </source>
</evidence>
<evidence type="ECO:0000256" key="9">
    <source>
        <dbReference type="ARBA" id="ARBA00022840"/>
    </source>
</evidence>
<dbReference type="Pfam" id="PF11867">
    <property type="entry name" value="T1RH-like_C"/>
    <property type="match status" value="1"/>
</dbReference>
<dbReference type="SUPFAM" id="SSF52540">
    <property type="entry name" value="P-loop containing nucleoside triphosphate hydrolases"/>
    <property type="match status" value="2"/>
</dbReference>
<dbReference type="InterPro" id="IPR051268">
    <property type="entry name" value="Type-I_R_enzyme_R_subunit"/>
</dbReference>
<dbReference type="OrthoDB" id="11429at2157"/>
<dbReference type="InterPro" id="IPR007409">
    <property type="entry name" value="Restrct_endonuc_type1_HsdR_N"/>
</dbReference>
<organism evidence="12 13">
    <name type="scientific">Methanobacterium alkalithermotolerans</name>
    <dbReference type="NCBI Taxonomy" id="2731220"/>
    <lineage>
        <taxon>Archaea</taxon>
        <taxon>Methanobacteriati</taxon>
        <taxon>Methanobacteriota</taxon>
        <taxon>Methanomada group</taxon>
        <taxon>Methanobacteria</taxon>
        <taxon>Methanobacteriales</taxon>
        <taxon>Methanobacteriaceae</taxon>
        <taxon>Methanobacterium</taxon>
    </lineage>
</organism>
<evidence type="ECO:0000256" key="4">
    <source>
        <dbReference type="ARBA" id="ARBA00022722"/>
    </source>
</evidence>
<dbReference type="Proteomes" id="UP000681041">
    <property type="component" value="Chromosome"/>
</dbReference>
<keyword evidence="4" id="KW-0540">Nuclease</keyword>
<dbReference type="GO" id="GO:0120545">
    <property type="term" value="F:nucleic acid conformation isomerase activity"/>
    <property type="evidence" value="ECO:0007669"/>
    <property type="project" value="UniProtKB-ARBA"/>
</dbReference>
<dbReference type="Gene3D" id="3.90.1570.50">
    <property type="match status" value="1"/>
</dbReference>
<keyword evidence="9" id="KW-0067">ATP-binding</keyword>
<dbReference type="PROSITE" id="PS51192">
    <property type="entry name" value="HELICASE_ATP_BIND_1"/>
    <property type="match status" value="1"/>
</dbReference>
<evidence type="ECO:0000313" key="13">
    <source>
        <dbReference type="Proteomes" id="UP000681041"/>
    </source>
</evidence>
<dbReference type="GO" id="GO:0009035">
    <property type="term" value="F:type I site-specific deoxyribonuclease activity"/>
    <property type="evidence" value="ECO:0007669"/>
    <property type="project" value="UniProtKB-EC"/>
</dbReference>
<dbReference type="InterPro" id="IPR004473">
    <property type="entry name" value="Restrct_endonuc_typeI_HsdR"/>
</dbReference>
<evidence type="ECO:0000256" key="5">
    <source>
        <dbReference type="ARBA" id="ARBA00022741"/>
    </source>
</evidence>
<dbReference type="Gene3D" id="3.40.50.300">
    <property type="entry name" value="P-loop containing nucleotide triphosphate hydrolases"/>
    <property type="match status" value="2"/>
</dbReference>
<dbReference type="CDD" id="cd18030">
    <property type="entry name" value="DEXHc_RE_I_HsdR"/>
    <property type="match status" value="1"/>
</dbReference>
<dbReference type="GO" id="GO:0003677">
    <property type="term" value="F:DNA binding"/>
    <property type="evidence" value="ECO:0007669"/>
    <property type="project" value="UniProtKB-KW"/>
</dbReference>
<dbReference type="NCBIfam" id="TIGR00348">
    <property type="entry name" value="hsdR"/>
    <property type="match status" value="1"/>
</dbReference>
<comment type="similarity">
    <text evidence="2">Belongs to the HsdR family.</text>
</comment>
<dbReference type="PANTHER" id="PTHR30195">
    <property type="entry name" value="TYPE I SITE-SPECIFIC DEOXYRIBONUCLEASE PROTEIN SUBUNIT M AND R"/>
    <property type="match status" value="1"/>
</dbReference>
<keyword evidence="6" id="KW-0680">Restriction system</keyword>
<sequence>MLNEEKVEDNTLDILKSLGYDYVHGNNISPGGGSPERNEFTDVILEQRLRDTITKLNPEIPSSAIEEALKKVLRSRSNDLLSNNLLFHQLLTEGIDVEYRENDRLKGDKVYMFDFREPSNNNFLAVNQFTVKENKNERRPDIILFINGLPLVVIELKNPADEKATLKTGFKQLQTYKAEIPSLFQFNEILITSDGMKAKAGTLTSSWERFMPWKTIDGKTITDDTFQLEVMLRGMLNREVILDLIKHFIIFEREKEIKKKLAAYHQYHAVNRAVDATIEASQPDGDRKCGVVWHTQGSGKSLIMAFYSGKLVLEMDNPTIVVLTDRNDLDDQLFGTFVKSKDLLRQEPQQADSRDKLQELLKVASGGIVFTTIQKFLPEKDTKYPLLSDRTNIVVIADEAHRSQYEFIDGFARHMRDALPNASYIGFTGTPIELGDKNTIQVFGDYIDIYDIEQSVADGATVRIYYENRLIKLDMDEARKALIDPDFEDVTEGEEAEIKEKLKSKWARTEAIVGSEKRIKELAHDVVNHFTSRLDAQDGKGMIVGMSRRICIDLYNEIIKLKPEWENEEDDKGFLKVVMTGSAADGEEWQKHIRNKQRRKELGETFKDPDSEIKLVIVRDMWLTGFDVPNLHTMYIDKPMQGHGLMQAIARVNRVYPNKEGGLIVDYLGIAAELKKAIHSYTVGGGKGKPAFDQDKAVGLMLEKYDVVKSMFHNFDYNDYFTPDTTKQLRTLLRSMDHILGLSDGKNRFLKNVNELSKSFALSVPHERALAIRDEVKFFKAVKAQLMKNDDEEEGPKLSKEEMELAIKQIVSDAITSEGVIPLTGTKDLKGSGIQNQDISILSDDFLEEVSAMPQKNLAAELLEKLLKEQIRTRSRKNVVEGRSFAEMLDNALIKYRNRNIDSAEIIQNLIDIAKQIREADERGDNLGLSEYELAFYDALMVNKEAGEVLGDDELKNIAMELVRTIKSNLTIDWTLRENVQAKMRVAVKRILKKHKYPSEETQKAVEIVLEQAKVVCEEWAEAHS</sequence>
<keyword evidence="7 12" id="KW-0255">Endonuclease</keyword>
<proteinExistence type="inferred from homology"/>
<gene>
    <name evidence="12" type="ORF">HYG87_06625</name>
</gene>
<dbReference type="KEGG" id="meme:HYG87_06625"/>
<dbReference type="InterPro" id="IPR014001">
    <property type="entry name" value="Helicase_ATP-bd"/>
</dbReference>
<dbReference type="PANTHER" id="PTHR30195:SF15">
    <property type="entry name" value="TYPE I RESTRICTION ENZYME HINDI ENDONUCLEASE SUBUNIT"/>
    <property type="match status" value="1"/>
</dbReference>
<dbReference type="InterPro" id="IPR040980">
    <property type="entry name" value="SWI2_SNF2"/>
</dbReference>
<evidence type="ECO:0000256" key="2">
    <source>
        <dbReference type="ARBA" id="ARBA00008598"/>
    </source>
</evidence>
<feature type="domain" description="Helicase ATP-binding" evidence="11">
    <location>
        <begin position="281"/>
        <end position="449"/>
    </location>
</feature>
<keyword evidence="5" id="KW-0547">Nucleotide-binding</keyword>
<dbReference type="CDD" id="cd18800">
    <property type="entry name" value="SF2_C_EcoR124I-like"/>
    <property type="match status" value="1"/>
</dbReference>
<evidence type="ECO:0000256" key="10">
    <source>
        <dbReference type="ARBA" id="ARBA00023125"/>
    </source>
</evidence>
<reference evidence="12" key="1">
    <citation type="submission" date="2020-07" db="EMBL/GenBank/DDBJ databases">
        <title>Methanobacterium. sp. MethCan genome.</title>
        <authorList>
            <person name="Postec A."/>
            <person name="Quemeneur M."/>
        </authorList>
    </citation>
    <scope>NUCLEOTIDE SEQUENCE</scope>
    <source>
        <strain evidence="12">MethCAN</strain>
    </source>
</reference>
<evidence type="ECO:0000256" key="6">
    <source>
        <dbReference type="ARBA" id="ARBA00022747"/>
    </source>
</evidence>
<evidence type="ECO:0000256" key="1">
    <source>
        <dbReference type="ARBA" id="ARBA00000851"/>
    </source>
</evidence>
<protein>
    <recommendedName>
        <fullName evidence="3">type I site-specific deoxyribonuclease</fullName>
        <ecNumber evidence="3">3.1.21.3</ecNumber>
    </recommendedName>
</protein>
<comment type="catalytic activity">
    <reaction evidence="1">
        <text>Endonucleolytic cleavage of DNA to give random double-stranded fragments with terminal 5'-phosphates, ATP is simultaneously hydrolyzed.</text>
        <dbReference type="EC" id="3.1.21.3"/>
    </reaction>
</comment>
<dbReference type="Pfam" id="PF04313">
    <property type="entry name" value="HSDR_N"/>
    <property type="match status" value="1"/>
</dbReference>
<evidence type="ECO:0000313" key="12">
    <source>
        <dbReference type="EMBL" id="QUH23456.1"/>
    </source>
</evidence>
<dbReference type="InterPro" id="IPR021810">
    <property type="entry name" value="T1RH-like_C"/>
</dbReference>
<dbReference type="RefSeq" id="WP_211532413.1">
    <property type="nucleotide sequence ID" value="NZ_CP058560.1"/>
</dbReference>
<dbReference type="InterPro" id="IPR055180">
    <property type="entry name" value="HsdR_RecA-like_helicase_dom_2"/>
</dbReference>
<dbReference type="EMBL" id="CP058560">
    <property type="protein sequence ID" value="QUH23456.1"/>
    <property type="molecule type" value="Genomic_DNA"/>
</dbReference>
<dbReference type="SMART" id="SM00487">
    <property type="entry name" value="DEXDc"/>
    <property type="match status" value="1"/>
</dbReference>
<keyword evidence="13" id="KW-1185">Reference proteome</keyword>
<dbReference type="InterPro" id="IPR027417">
    <property type="entry name" value="P-loop_NTPase"/>
</dbReference>
<dbReference type="GO" id="GO:0009307">
    <property type="term" value="P:DNA restriction-modification system"/>
    <property type="evidence" value="ECO:0007669"/>
    <property type="project" value="UniProtKB-KW"/>
</dbReference>
<dbReference type="AlphaFoldDB" id="A0A8T8K4H0"/>
<dbReference type="REBASE" id="477930">
    <property type="entry name" value="MspCANORF6640P"/>
</dbReference>
<evidence type="ECO:0000256" key="7">
    <source>
        <dbReference type="ARBA" id="ARBA00022759"/>
    </source>
</evidence>
<accession>A0A8T8K4H0</accession>